<evidence type="ECO:0000313" key="4">
    <source>
        <dbReference type="EMBL" id="KGL45458.1"/>
    </source>
</evidence>
<evidence type="ECO:0000313" key="5">
    <source>
        <dbReference type="Proteomes" id="UP000029844"/>
    </source>
</evidence>
<protein>
    <recommendedName>
        <fullName evidence="6">Competence protein CoiA</fullName>
    </recommendedName>
</protein>
<comment type="caution">
    <text evidence="4">The sequence shown here is derived from an EMBL/GenBank/DDBJ whole genome shotgun (WGS) entry which is preliminary data.</text>
</comment>
<dbReference type="Pfam" id="PF25166">
    <property type="entry name" value="CoiA_C"/>
    <property type="match status" value="1"/>
</dbReference>
<feature type="domain" description="Competence protein CoiA C-terminal" evidence="3">
    <location>
        <begin position="227"/>
        <end position="367"/>
    </location>
</feature>
<feature type="domain" description="Competence protein CoiA nuclease-like" evidence="1">
    <location>
        <begin position="68"/>
        <end position="204"/>
    </location>
</feature>
<dbReference type="InterPro" id="IPR057253">
    <property type="entry name" value="CoiA-like_N"/>
</dbReference>
<gene>
    <name evidence="4" type="ORF">EP57_00225</name>
</gene>
<dbReference type="eggNOG" id="COG4469">
    <property type="taxonomic scope" value="Bacteria"/>
</dbReference>
<dbReference type="Pfam" id="PF06054">
    <property type="entry name" value="CoiA_nuc"/>
    <property type="match status" value="1"/>
</dbReference>
<feature type="domain" description="Competence protein CoiA-like N-terminal" evidence="2">
    <location>
        <begin position="19"/>
        <end position="63"/>
    </location>
</feature>
<dbReference type="InterPro" id="IPR010330">
    <property type="entry name" value="CoiA_nuc"/>
</dbReference>
<dbReference type="Pfam" id="PF25164">
    <property type="entry name" value="CoiA_N"/>
    <property type="match status" value="1"/>
</dbReference>
<proteinExistence type="predicted"/>
<dbReference type="PIRSF" id="PIRSF007487">
    <property type="entry name" value="Competence-induced_CoiA_bac"/>
    <property type="match status" value="1"/>
</dbReference>
<reference evidence="4 5" key="1">
    <citation type="submission" date="2014-05" db="EMBL/GenBank/DDBJ databases">
        <title>Novel Listeriaceae from food processing environments.</title>
        <authorList>
            <person name="den Bakker H.C."/>
        </authorList>
    </citation>
    <scope>NUCLEOTIDE SEQUENCE [LARGE SCALE GENOMIC DNA]</scope>
    <source>
        <strain evidence="4 5">FSL A5-0281</strain>
    </source>
</reference>
<dbReference type="EMBL" id="JNFA01000001">
    <property type="protein sequence ID" value="KGL45458.1"/>
    <property type="molecule type" value="Genomic_DNA"/>
</dbReference>
<dbReference type="InterPro" id="IPR021176">
    <property type="entry name" value="Competence-induced_CoiA"/>
</dbReference>
<keyword evidence="5" id="KW-1185">Reference proteome</keyword>
<evidence type="ECO:0000259" key="2">
    <source>
        <dbReference type="Pfam" id="PF25164"/>
    </source>
</evidence>
<dbReference type="AlphaFoldDB" id="A0A099WLV9"/>
<organism evidence="4 5">
    <name type="scientific">Listeria booriae</name>
    <dbReference type="NCBI Taxonomy" id="1552123"/>
    <lineage>
        <taxon>Bacteria</taxon>
        <taxon>Bacillati</taxon>
        <taxon>Bacillota</taxon>
        <taxon>Bacilli</taxon>
        <taxon>Bacillales</taxon>
        <taxon>Listeriaceae</taxon>
        <taxon>Listeria</taxon>
    </lineage>
</organism>
<dbReference type="InterPro" id="IPR057252">
    <property type="entry name" value="CoiA_C"/>
</dbReference>
<dbReference type="STRING" id="1552123.EP57_00225"/>
<sequence length="373" mass="44303">MMMMFTAKDRDGHDVVVTRGNVKRLKDRREQYTCGCCGERVILKAGEINMPHFAHLSSSRCSFASEGETQRHLSGKKYFLEWLILQDRRADLEVYLKGIQRQADILVDEQIVIEYQCSTVSVKELEQRTEDYQLAGLQVHWILGQDLRMVKGRYYLTAFQQAFIRKDADLGYYLVQYLPENNRWTMIYHITMDTANRFFAKALTFEGRVKLEVMKQAVSHIKFATLYVKRDLAFERQKQCYFYTRFKKQNKFMHDVYEQGLYLQHLPLDIGVILPTQFRAKTPALEWQYYVWVSFLRMLDIGDSFPCADVLQVFEKHIIWMPLIWKEERTALCMEYLHYLCKQGILRADGMGRYTVLKRMKEVVNEEARFLDI</sequence>
<accession>A0A099WLV9</accession>
<evidence type="ECO:0008006" key="6">
    <source>
        <dbReference type="Google" id="ProtNLM"/>
    </source>
</evidence>
<dbReference type="Proteomes" id="UP000029844">
    <property type="component" value="Unassembled WGS sequence"/>
</dbReference>
<evidence type="ECO:0000259" key="3">
    <source>
        <dbReference type="Pfam" id="PF25166"/>
    </source>
</evidence>
<name>A0A099WLV9_9LIST</name>
<evidence type="ECO:0000259" key="1">
    <source>
        <dbReference type="Pfam" id="PF06054"/>
    </source>
</evidence>